<feature type="transmembrane region" description="Helical" evidence="1">
    <location>
        <begin position="25"/>
        <end position="49"/>
    </location>
</feature>
<organism evidence="3">
    <name type="scientific">Sesamum radiatum</name>
    <name type="common">Black benniseed</name>
    <dbReference type="NCBI Taxonomy" id="300843"/>
    <lineage>
        <taxon>Eukaryota</taxon>
        <taxon>Viridiplantae</taxon>
        <taxon>Streptophyta</taxon>
        <taxon>Embryophyta</taxon>
        <taxon>Tracheophyta</taxon>
        <taxon>Spermatophyta</taxon>
        <taxon>Magnoliopsida</taxon>
        <taxon>eudicotyledons</taxon>
        <taxon>Gunneridae</taxon>
        <taxon>Pentapetalae</taxon>
        <taxon>asterids</taxon>
        <taxon>lamiids</taxon>
        <taxon>Lamiales</taxon>
        <taxon>Pedaliaceae</taxon>
        <taxon>Sesamum</taxon>
    </lineage>
</organism>
<reference evidence="3" key="2">
    <citation type="journal article" date="2024" name="Plant">
        <title>Genomic evolution and insights into agronomic trait innovations of Sesamum species.</title>
        <authorList>
            <person name="Miao H."/>
            <person name="Wang L."/>
            <person name="Qu L."/>
            <person name="Liu H."/>
            <person name="Sun Y."/>
            <person name="Le M."/>
            <person name="Wang Q."/>
            <person name="Wei S."/>
            <person name="Zheng Y."/>
            <person name="Lin W."/>
            <person name="Duan Y."/>
            <person name="Cao H."/>
            <person name="Xiong S."/>
            <person name="Wang X."/>
            <person name="Wei L."/>
            <person name="Li C."/>
            <person name="Ma Q."/>
            <person name="Ju M."/>
            <person name="Zhao R."/>
            <person name="Li G."/>
            <person name="Mu C."/>
            <person name="Tian Q."/>
            <person name="Mei H."/>
            <person name="Zhang T."/>
            <person name="Gao T."/>
            <person name="Zhang H."/>
        </authorList>
    </citation>
    <scope>NUCLEOTIDE SEQUENCE</scope>
    <source>
        <strain evidence="3">G02</strain>
    </source>
</reference>
<dbReference type="Gene3D" id="2.60.40.1820">
    <property type="match status" value="1"/>
</dbReference>
<dbReference type="InterPro" id="IPR055301">
    <property type="entry name" value="Lea14-like_2"/>
</dbReference>
<accession>A0AAW2LQ38</accession>
<dbReference type="SUPFAM" id="SSF117070">
    <property type="entry name" value="LEA14-like"/>
    <property type="match status" value="1"/>
</dbReference>
<keyword evidence="1" id="KW-0812">Transmembrane</keyword>
<evidence type="ECO:0000313" key="3">
    <source>
        <dbReference type="EMBL" id="KAL0320842.1"/>
    </source>
</evidence>
<protein>
    <recommendedName>
        <fullName evidence="2">Late embryogenesis abundant protein LEA-2 subgroup domain-containing protein</fullName>
    </recommendedName>
</protein>
<feature type="domain" description="Late embryogenesis abundant protein LEA-2 subgroup" evidence="2">
    <location>
        <begin position="86"/>
        <end position="171"/>
    </location>
</feature>
<dbReference type="InterPro" id="IPR004864">
    <property type="entry name" value="LEA_2"/>
</dbReference>
<dbReference type="EMBL" id="JACGWJ010000024">
    <property type="protein sequence ID" value="KAL0320842.1"/>
    <property type="molecule type" value="Genomic_DNA"/>
</dbReference>
<evidence type="ECO:0000256" key="1">
    <source>
        <dbReference type="SAM" id="Phobius"/>
    </source>
</evidence>
<proteinExistence type="predicted"/>
<dbReference type="Pfam" id="PF03168">
    <property type="entry name" value="LEA_2"/>
    <property type="match status" value="1"/>
</dbReference>
<keyword evidence="1" id="KW-1133">Transmembrane helix</keyword>
<name>A0AAW2LQ38_SESRA</name>
<dbReference type="AlphaFoldDB" id="A0AAW2LQ38"/>
<gene>
    <name evidence="3" type="ORF">Sradi_5345700</name>
</gene>
<evidence type="ECO:0000259" key="2">
    <source>
        <dbReference type="Pfam" id="PF03168"/>
    </source>
</evidence>
<dbReference type="PANTHER" id="PTHR31852">
    <property type="entry name" value="LATE EMBRYOGENESIS ABUNDANT (LEA) HYDROXYPROLINE-RICH GLYCOPROTEIN FAMILY"/>
    <property type="match status" value="1"/>
</dbReference>
<keyword evidence="1" id="KW-0472">Membrane</keyword>
<sequence>MLPPPAPGPRPPPHAAAMSKKSLCICLWVAVATVVLGSLLLLLLGLTVFKPKHPITTVDSIAVSDLHFSIDVAELRVHLNVTLNAHVTVTNPNRVDFKHTNSSAVLIYRGKEVGEADIPAGEIGSGASRSLNLTITLMADRLLSDSDFYSDVISGTLPLQTNVKLPGKLRLLIDISVVAYASCDLEIHLASRNLDQKCHYEAKL</sequence>
<reference evidence="3" key="1">
    <citation type="submission" date="2020-06" db="EMBL/GenBank/DDBJ databases">
        <authorList>
            <person name="Li T."/>
            <person name="Hu X."/>
            <person name="Zhang T."/>
            <person name="Song X."/>
            <person name="Zhang H."/>
            <person name="Dai N."/>
            <person name="Sheng W."/>
            <person name="Hou X."/>
            <person name="Wei L."/>
        </authorList>
    </citation>
    <scope>NUCLEOTIDE SEQUENCE</scope>
    <source>
        <strain evidence="3">G02</strain>
        <tissue evidence="3">Leaf</tissue>
    </source>
</reference>
<comment type="caution">
    <text evidence="3">The sequence shown here is derived from an EMBL/GenBank/DDBJ whole genome shotgun (WGS) entry which is preliminary data.</text>
</comment>